<evidence type="ECO:0000313" key="3">
    <source>
        <dbReference type="EMBL" id="PVE62031.1"/>
    </source>
</evidence>
<comment type="caution">
    <text evidence="3">The sequence shown here is derived from an EMBL/GenBank/DDBJ whole genome shotgun (WGS) entry which is preliminary data.</text>
</comment>
<evidence type="ECO:0000256" key="1">
    <source>
        <dbReference type="SAM" id="MobiDB-lite"/>
    </source>
</evidence>
<accession>A0A2T7VZK0</accession>
<evidence type="ECO:0000256" key="2">
    <source>
        <dbReference type="SAM" id="SignalP"/>
    </source>
</evidence>
<dbReference type="EMBL" id="QDFT01000062">
    <property type="protein sequence ID" value="PVE62031.1"/>
    <property type="molecule type" value="Genomic_DNA"/>
</dbReference>
<feature type="chain" id="PRO_5039055779" description="Tandem-95 repeat protein" evidence="2">
    <location>
        <begin position="23"/>
        <end position="1981"/>
    </location>
</feature>
<dbReference type="Proteomes" id="UP000244649">
    <property type="component" value="Unassembled WGS sequence"/>
</dbReference>
<feature type="region of interest" description="Disordered" evidence="1">
    <location>
        <begin position="1680"/>
        <end position="1703"/>
    </location>
</feature>
<feature type="signal peptide" evidence="2">
    <location>
        <begin position="1"/>
        <end position="22"/>
    </location>
</feature>
<dbReference type="Gene3D" id="2.60.40.3440">
    <property type="match status" value="1"/>
</dbReference>
<dbReference type="SUPFAM" id="SSF63829">
    <property type="entry name" value="Calcium-dependent phosphotriesterase"/>
    <property type="match status" value="1"/>
</dbReference>
<gene>
    <name evidence="3" type="ORF">DC432_14945</name>
</gene>
<keyword evidence="2" id="KW-0732">Signal</keyword>
<dbReference type="RefSeq" id="WP_116538537.1">
    <property type="nucleotide sequence ID" value="NZ_QDFT01000062.1"/>
</dbReference>
<dbReference type="Pfam" id="PF17963">
    <property type="entry name" value="Big_9"/>
    <property type="match status" value="4"/>
</dbReference>
<reference evidence="3 4" key="1">
    <citation type="submission" date="2018-04" db="EMBL/GenBank/DDBJ databases">
        <authorList>
            <person name="Go L.Y."/>
            <person name="Mitchell J.A."/>
        </authorList>
    </citation>
    <scope>NUCLEOTIDE SEQUENCE [LARGE SCALE GENOMIC DNA]</scope>
    <source>
        <strain evidence="3 4">TPD7010</strain>
    </source>
</reference>
<sequence>MKRRTVAGLAASLVTAALVVTASVVWPGLDAQQTPEVDTSVWALQTGDGQRYARVNTTVGELDTVRTAGNPSEVAQGSDGAYLFTDSFSKLTRIDEAQPIDLQQEQLEAAPDTPPGTTSVATAGDYAVYRTDTGTLFATRLSRAGQAASELDPFGTAGDDDVPSYTADAIAVDERGMLFAYSSADRSVIRYDIETDELRGRDALDADVASPALSAAGDDWVLVDADAGRAWVRGEDPVTIDTGDQVVVGDADADARDVYVADDQSLWSIPVDGSEPRREVGGGGNVLGQPARPLTHQGVAYAAWLLPGDSRGTLWRSDSGETGLDYGGATMPDQRRPVFVATEHAIILNETRTGWVWTVPDGALVASSQNWSLDDRTEQTAVQSEEQLSVVLDPKPPIAEPDAFGVRPGRLTTLPVLLNDHDPNEDVLSIVAESVTGLDPGFGTLSVTDSGQRLAVRVAPGATGSATFTYTVTDGTAVDGLTSAPTTVTLTVSGPEANAAPVWCGVEKCLQPWPTPEVARGGTVTVPVLPGWVDPDGDPLLLLSVDNPGGVGTVAATPGGDVVYQHADDGSGGEQNIQLDVTVADTRGAVTSKPLVIRVAPDPGLAVQSFAAIDTVGSSLTVDVGPHVTGTAGDVSLTSVRVLDDAAATATVVGGSTTFDFSAPQPGVYRVDFTVNGGGRDANGTARITMLPADAPAQLSTSPVVAFVRPQEDATLDVFSAVSNPTGRVLLLSDVAATAEDGASLTVDTVGQNDLRVSGSTADGAAGLLGTVAYTVSDGTDDAGSRVGGEATVYLLPPAPEIAPIAVDDTVTVRAGAQVDIPVLDNDISPAGGRPTLDPSSVQALPASDALAFASGGVLRYLAPTTPGAYEVTYRVYTTGTPGLWDEATVRITVLGGDANRAPLPDTLEGRVLSGGTTSIDFHGFGVDPDGDAVTLDRIAAQPDRGTASISPDGSAILYTSIPGDRGQVSFRYRVSDPSGATGEGTVRIGVLDAEANPSPITFTDYVQVQAGADRTIRVSPLANDIDPTQGRLKLTGVRPDLPETLVDGSDNPEYARLNGFVQTVTDTGVVLRAGEQPRTMSFLYDVESDSGNTGRGLVVVKVVRENVPDYPVVTDTVLTVENRDDFATGVDVIAGRATWSGGEVGDLDVSLWGDPSDLTVDGRRISGALPSTRRVIPFAVTGRLGDAVVTTYAFLRVPGDDDLTLALRPGAAQRVDELASVSFDMASLVALPRRATLEVGTDVAATGVRAEGRCSVAGSVVTYDAGSGSPYTDACRVPVRVAGSEEWTVLSVPIGVVARDPQPELRPGALTVGPGETASFDLRNMTSWQLGREDWAGIRYAMDYSGAAFSVSLDGSTVTVTGNDRAVPGTENAAVISVTSHNSVAPARLVLRVGSAPSTLPQGGTTSAQCSQASGSSCSIGVVGAGGEVNPLPRTPLEVVAVRPTASCAGVDFSVASTSGVLASWTDDAPGATCSASVTLRDAQGRTTASTRDARVVLDLLGYPRPPASVRQTAFGDGTVTLRVDPGEARRAYPGLSGFTVRSGGQVVGQCAADGTCAPISAPNGEQREYVVTAVNSVGESRSAVRTTGWAYRAPNKPGAVTFTPVQTNGEGGVADLVITGVDSTETGTLEISSPVGDKIQVNVGRNQDTVQVRRFTVGSNASTSITVKPISRFSTPPGLGGAANGSELVGSAHGVGAPTNPTLTLTSTSNGDGTATIDARATAQQNGTDSEVRFDIVPEGRFCSPKAGGDVKQFPKERDGETYRYTMCAESFFDGRSFGAVTKTEQVDASQSKEAPKGYTFTVGSRPSVSESGKRAEWTIDKINRGDAPPRRNDVLYEGWSNEKSTAFDRDPEIKVYFKHQVWGTESQRGAVTPASGSAPYQVQARWDIGACEAGGTLRADGSSAGDRATFAFTYDNVRYRDKNGATLERNPDNPRLVPAGATAVENIGVSVDWTKQGWNLDKATSTLSGTCKPGTPAS</sequence>
<evidence type="ECO:0000313" key="4">
    <source>
        <dbReference type="Proteomes" id="UP000244649"/>
    </source>
</evidence>
<proteinExistence type="predicted"/>
<name>A0A2T7VZK0_MICTE</name>
<organism evidence="3 4">
    <name type="scientific">Microbacterium testaceum</name>
    <name type="common">Aureobacterium testaceum</name>
    <name type="synonym">Brevibacterium testaceum</name>
    <dbReference type="NCBI Taxonomy" id="2033"/>
    <lineage>
        <taxon>Bacteria</taxon>
        <taxon>Bacillati</taxon>
        <taxon>Actinomycetota</taxon>
        <taxon>Actinomycetes</taxon>
        <taxon>Micrococcales</taxon>
        <taxon>Microbacteriaceae</taxon>
        <taxon>Microbacterium</taxon>
    </lineage>
</organism>
<protein>
    <recommendedName>
        <fullName evidence="5">Tandem-95 repeat protein</fullName>
    </recommendedName>
</protein>
<evidence type="ECO:0008006" key="5">
    <source>
        <dbReference type="Google" id="ProtNLM"/>
    </source>
</evidence>